<accession>A0A9P1KG89</accession>
<dbReference type="AlphaFoldDB" id="A0A9P1KG89"/>
<dbReference type="Proteomes" id="UP000032946">
    <property type="component" value="Chromosome"/>
</dbReference>
<name>A0A9P1KG89_9CYAN</name>
<evidence type="ECO:0000313" key="1">
    <source>
        <dbReference type="EMBL" id="CDM95549.1"/>
    </source>
</evidence>
<sequence>MSVTNLYCEGGPKSIDIRVIRQLLPKCEIHPLGGKTSSFLSSIIADRDRQPNLACLVDHDFDCRDWQITNEPIRCVYDQIWVGWAWERKEIENYLIDPVVVREALGKKAPSDSEYQNALDQAAQKIAAYSAARTALACEKFKNLWGDKVRQGHSFPPKLGEDYCEVRIAEIVRKYKGERIVSEKDVQGKFRDLLPKFKSAGSRFQNYLHYFAGKDLLYAMRDKLGDWGFEDSSNKKHPEEVFIERVVTRIERTDGVWEWLPEWKKLRQLIEETDFSES</sequence>
<reference evidence="1 2" key="1">
    <citation type="submission" date="2014-02" db="EMBL/GenBank/DDBJ databases">
        <authorList>
            <person name="Genoscope - CEA"/>
        </authorList>
    </citation>
    <scope>NUCLEOTIDE SEQUENCE [LARGE SCALE GENOMIC DNA]</scope>
    <source>
        <strain evidence="1 2">PCC 8005</strain>
    </source>
</reference>
<protein>
    <recommendedName>
        <fullName evidence="3">DUF4435 domain-containing protein</fullName>
    </recommendedName>
</protein>
<proteinExistence type="predicted"/>
<organism evidence="1 2">
    <name type="scientific">Limnospira indica PCC 8005</name>
    <dbReference type="NCBI Taxonomy" id="376219"/>
    <lineage>
        <taxon>Bacteria</taxon>
        <taxon>Bacillati</taxon>
        <taxon>Cyanobacteriota</taxon>
        <taxon>Cyanophyceae</taxon>
        <taxon>Oscillatoriophycideae</taxon>
        <taxon>Oscillatoriales</taxon>
        <taxon>Sirenicapillariaceae</taxon>
        <taxon>Limnospira</taxon>
    </lineage>
</organism>
<dbReference type="EMBL" id="FO818640">
    <property type="protein sequence ID" value="CDM95549.1"/>
    <property type="molecule type" value="Genomic_DNA"/>
</dbReference>
<evidence type="ECO:0008006" key="3">
    <source>
        <dbReference type="Google" id="ProtNLM"/>
    </source>
</evidence>
<gene>
    <name evidence="1" type="ORF">ARTHRO_30818</name>
</gene>
<dbReference type="RefSeq" id="WP_008051300.1">
    <property type="nucleotide sequence ID" value="NZ_FO818640.1"/>
</dbReference>
<keyword evidence="2" id="KW-1185">Reference proteome</keyword>
<evidence type="ECO:0000313" key="2">
    <source>
        <dbReference type="Proteomes" id="UP000032946"/>
    </source>
</evidence>